<evidence type="ECO:0000256" key="18">
    <source>
        <dbReference type="ARBA" id="ARBA00078197"/>
    </source>
</evidence>
<dbReference type="GO" id="GO:0006405">
    <property type="term" value="P:RNA export from nucleus"/>
    <property type="evidence" value="ECO:0007669"/>
    <property type="project" value="TreeGrafter"/>
</dbReference>
<feature type="compositionally biased region" description="Polar residues" evidence="21">
    <location>
        <begin position="86"/>
        <end position="124"/>
    </location>
</feature>
<evidence type="ECO:0000256" key="17">
    <source>
        <dbReference type="ARBA" id="ARBA00068609"/>
    </source>
</evidence>
<dbReference type="GO" id="GO:0008139">
    <property type="term" value="F:nuclear localization sequence binding"/>
    <property type="evidence" value="ECO:0007669"/>
    <property type="project" value="TreeGrafter"/>
</dbReference>
<comment type="caution">
    <text evidence="23">The sequence shown here is derived from an EMBL/GenBank/DDBJ whole genome shotgun (WGS) entry which is preliminary data.</text>
</comment>
<evidence type="ECO:0000256" key="5">
    <source>
        <dbReference type="ARBA" id="ARBA00022723"/>
    </source>
</evidence>
<keyword evidence="5" id="KW-0479">Metal-binding</keyword>
<dbReference type="SUPFAM" id="SSF90209">
    <property type="entry name" value="Ran binding protein zinc finger-like"/>
    <property type="match status" value="2"/>
</dbReference>
<feature type="domain" description="RanBP2-type" evidence="22">
    <location>
        <begin position="521"/>
        <end position="551"/>
    </location>
</feature>
<dbReference type="PROSITE" id="PS50199">
    <property type="entry name" value="ZF_RANBP2_2"/>
    <property type="match status" value="4"/>
</dbReference>
<keyword evidence="10" id="KW-0653">Protein transport</keyword>
<dbReference type="FunFam" id="4.10.1060.10:FF:000001">
    <property type="entry name" value="Nuclear pore complex protein Nup153"/>
    <property type="match status" value="1"/>
</dbReference>
<keyword evidence="13" id="KW-0906">Nuclear pore complex</keyword>
<evidence type="ECO:0000313" key="24">
    <source>
        <dbReference type="Proteomes" id="UP001314205"/>
    </source>
</evidence>
<feature type="region of interest" description="Disordered" evidence="21">
    <location>
        <begin position="1"/>
        <end position="26"/>
    </location>
</feature>
<feature type="domain" description="RanBP2-type" evidence="22">
    <location>
        <begin position="706"/>
        <end position="735"/>
    </location>
</feature>
<evidence type="ECO:0000256" key="6">
    <source>
        <dbReference type="ARBA" id="ARBA00022737"/>
    </source>
</evidence>
<comment type="similarity">
    <text evidence="16">Belongs to the NUP153 family.</text>
</comment>
<evidence type="ECO:0000256" key="12">
    <source>
        <dbReference type="ARBA" id="ARBA00023125"/>
    </source>
</evidence>
<dbReference type="EMBL" id="CAVLGL010000082">
    <property type="protein sequence ID" value="CAK1588505.1"/>
    <property type="molecule type" value="Genomic_DNA"/>
</dbReference>
<evidence type="ECO:0000256" key="4">
    <source>
        <dbReference type="ARBA" id="ARBA00022448"/>
    </source>
</evidence>
<feature type="region of interest" description="Disordered" evidence="21">
    <location>
        <begin position="1348"/>
        <end position="1380"/>
    </location>
</feature>
<evidence type="ECO:0000256" key="13">
    <source>
        <dbReference type="ARBA" id="ARBA00023132"/>
    </source>
</evidence>
<dbReference type="InterPro" id="IPR026054">
    <property type="entry name" value="Nucleoporin"/>
</dbReference>
<evidence type="ECO:0000256" key="19">
    <source>
        <dbReference type="ARBA" id="ARBA00079437"/>
    </source>
</evidence>
<feature type="compositionally biased region" description="Polar residues" evidence="21">
    <location>
        <begin position="45"/>
        <end position="55"/>
    </location>
</feature>
<dbReference type="GO" id="GO:0003677">
    <property type="term" value="F:DNA binding"/>
    <property type="evidence" value="ECO:0007669"/>
    <property type="project" value="UniProtKB-KW"/>
</dbReference>
<evidence type="ECO:0000256" key="2">
    <source>
        <dbReference type="ARBA" id="ARBA00004126"/>
    </source>
</evidence>
<keyword evidence="4" id="KW-0813">Transport</keyword>
<dbReference type="SMART" id="SM00547">
    <property type="entry name" value="ZnF_RBZ"/>
    <property type="match status" value="4"/>
</dbReference>
<feature type="domain" description="RanBP2-type" evidence="22">
    <location>
        <begin position="640"/>
        <end position="670"/>
    </location>
</feature>
<dbReference type="PANTHER" id="PTHR23193:SF23">
    <property type="entry name" value="NUCLEAR PORE COMPLEX PROTEIN NUP153"/>
    <property type="match status" value="1"/>
</dbReference>
<dbReference type="Proteomes" id="UP001314205">
    <property type="component" value="Unassembled WGS sequence"/>
</dbReference>
<dbReference type="Gene3D" id="4.10.1060.10">
    <property type="entry name" value="Zinc finger, RanBP2-type"/>
    <property type="match status" value="3"/>
</dbReference>
<dbReference type="GO" id="GO:0031965">
    <property type="term" value="C:nuclear membrane"/>
    <property type="evidence" value="ECO:0007669"/>
    <property type="project" value="UniProtKB-SubCell"/>
</dbReference>
<evidence type="ECO:0000313" key="23">
    <source>
        <dbReference type="EMBL" id="CAK1588505.1"/>
    </source>
</evidence>
<keyword evidence="12" id="KW-0238">DNA-binding</keyword>
<feature type="region of interest" description="Disordered" evidence="21">
    <location>
        <begin position="45"/>
        <end position="170"/>
    </location>
</feature>
<feature type="region of interest" description="Disordered" evidence="21">
    <location>
        <begin position="766"/>
        <end position="786"/>
    </location>
</feature>
<protein>
    <recommendedName>
        <fullName evidence="17">Nuclear pore complex protein Nup153</fullName>
    </recommendedName>
    <alternativeName>
        <fullName evidence="19">153 kDa nucleoporin</fullName>
    </alternativeName>
    <alternativeName>
        <fullName evidence="18">Nucleoporin Nup153</fullName>
    </alternativeName>
</protein>
<evidence type="ECO:0000256" key="3">
    <source>
        <dbReference type="ARBA" id="ARBA00004567"/>
    </source>
</evidence>
<gene>
    <name evidence="23" type="ORF">PARMNEM_LOCUS9140</name>
</gene>
<feature type="compositionally biased region" description="Low complexity" evidence="21">
    <location>
        <begin position="186"/>
        <end position="196"/>
    </location>
</feature>
<evidence type="ECO:0000256" key="16">
    <source>
        <dbReference type="ARBA" id="ARBA00060842"/>
    </source>
</evidence>
<evidence type="ECO:0000256" key="10">
    <source>
        <dbReference type="ARBA" id="ARBA00022927"/>
    </source>
</evidence>
<dbReference type="PROSITE" id="PS01358">
    <property type="entry name" value="ZF_RANBP2_1"/>
    <property type="match status" value="3"/>
</dbReference>
<dbReference type="GO" id="GO:0005643">
    <property type="term" value="C:nuclear pore"/>
    <property type="evidence" value="ECO:0007669"/>
    <property type="project" value="UniProtKB-SubCell"/>
</dbReference>
<feature type="domain" description="RanBP2-type" evidence="22">
    <location>
        <begin position="599"/>
        <end position="629"/>
    </location>
</feature>
<dbReference type="InterPro" id="IPR036443">
    <property type="entry name" value="Znf_RanBP2_sf"/>
</dbReference>
<keyword evidence="6" id="KW-0677">Repeat</keyword>
<evidence type="ECO:0000259" key="22">
    <source>
        <dbReference type="PROSITE" id="PS50199"/>
    </source>
</evidence>
<evidence type="ECO:0000256" key="1">
    <source>
        <dbReference type="ARBA" id="ARBA00001947"/>
    </source>
</evidence>
<evidence type="ECO:0000256" key="20">
    <source>
        <dbReference type="PROSITE-ProRule" id="PRU00322"/>
    </source>
</evidence>
<feature type="region of interest" description="Disordered" evidence="21">
    <location>
        <begin position="182"/>
        <end position="203"/>
    </location>
</feature>
<keyword evidence="11" id="KW-0811">Translocation</keyword>
<keyword evidence="14" id="KW-0472">Membrane</keyword>
<keyword evidence="7 20" id="KW-0863">Zinc-finger</keyword>
<dbReference type="GO" id="GO:0006606">
    <property type="term" value="P:protein import into nucleus"/>
    <property type="evidence" value="ECO:0007669"/>
    <property type="project" value="TreeGrafter"/>
</dbReference>
<feature type="compositionally biased region" description="Polar residues" evidence="21">
    <location>
        <begin position="152"/>
        <end position="166"/>
    </location>
</feature>
<keyword evidence="15" id="KW-0539">Nucleus</keyword>
<reference evidence="23 24" key="1">
    <citation type="submission" date="2023-11" db="EMBL/GenBank/DDBJ databases">
        <authorList>
            <person name="Hedman E."/>
            <person name="Englund M."/>
            <person name="Stromberg M."/>
            <person name="Nyberg Akerstrom W."/>
            <person name="Nylinder S."/>
            <person name="Jareborg N."/>
            <person name="Kallberg Y."/>
            <person name="Kronander E."/>
        </authorList>
    </citation>
    <scope>NUCLEOTIDE SEQUENCE [LARGE SCALE GENOMIC DNA]</scope>
</reference>
<evidence type="ECO:0000256" key="9">
    <source>
        <dbReference type="ARBA" id="ARBA00022833"/>
    </source>
</evidence>
<dbReference type="Pfam" id="PF08604">
    <property type="entry name" value="Nup153"/>
    <property type="match status" value="1"/>
</dbReference>
<evidence type="ECO:0000256" key="14">
    <source>
        <dbReference type="ARBA" id="ARBA00023136"/>
    </source>
</evidence>
<feature type="compositionally biased region" description="Polar residues" evidence="21">
    <location>
        <begin position="1348"/>
        <end position="1364"/>
    </location>
</feature>
<dbReference type="GO" id="GO:0051028">
    <property type="term" value="P:mRNA transport"/>
    <property type="evidence" value="ECO:0007669"/>
    <property type="project" value="UniProtKB-KW"/>
</dbReference>
<dbReference type="Pfam" id="PF00641">
    <property type="entry name" value="Zn_ribbon_RanBP"/>
    <property type="match status" value="2"/>
</dbReference>
<sequence length="1380" mass="149747">MNKGTPNNKKKRSHSHEEESNSFVKNVSSTVSYLLPSSIKKWFSTPCTSNTNGSAQVADATDSSSEDEVPESPVTLSQPPPKRMRYNSSGKLNDFGQSDVNSTTASNVDSLETYTALQSHPSRTTFRREPDYVSTRIHSTVSELTTEKNEQDSTVSKPQHSLSTIGPSVARQRKSLFDMLNKDSSKNASAKSSSTSQDPEQPYFKPSLLGSLFYPGKTMYGGAASYYMNQPNIKLCKTTMVNESSSPHDNTISHSARRVMDLLEHYSSPLSEAKRISQYVNFSRNDNLSKSLESDSLKANRSSTYKTQELHVPSIASILSLKQRSRLMDTTNTARQIIASHSSAVNYSPYPKCSIQSESSNKDNGDKLIKKVKSRVTRTKRGESSEFNNVSTPVKLPTGVLEIDQNNLPKFNFGSPIVSKSSTSTVQSITTPVTETSTSLDFKTKGGVKFVESETQKTNDSYKFSTPVIVSKEIPFSSTIPKFTFDIPGKNIEETAVSKEKHVNIFVSSSPNNDYKKVSVEISKDWTCPDCWVKNKDNVTNCVCCSAKKITEENKALVKCSICNSELINQTNVGKLPNCPNCQRTEKGNSNKLQTLSVSEGLKWKCEDCWVSNEETAEKCVCCGGKNPKLSFLVEKKANKNDSEWKCNDCWINNKSTVDKCVACGGVKPGATLKSKPMISIIPTNKLLSSSFKPQDNTFQNIVKSQTDKWECSNCLVRNDSDKTKCVCCETEKPGAVKESKHVNFNFGMNVNTTFKFGIDPKAQEIKSSEGKEMEQKTTEKSKSEELEANNNILADTPTFTFGIPTKKIEEKSITDESKNVAEIPKLKFTFGIPKQMVNDSSKNTNLTQNDEKQDSVINSIEKPQEVPTVEFKLPKSTQDFPKEPVNIFTSSVTPAVSDDKPLKPIVTEVVPSTIVVEKSITFTPLILQTTAASDVNKSSTFSFTGTGLKPATNSFTVPVANATTTSSNSSPLLAPVTTSSSLFQKSDSNTSPAVSLFQKVDAVPSTLNFFQKNKSTTTTANDVPAFTTSKVLFSFGTSNQTALSQPEKPKFNFNFGNTNKTDAPSIFNATFGATTNANTNSNKFALPTANTVQTGPSVPGGPLGSGSGLTTGSSINSNSLSANNVLPTGNNGLSTGNQINVSDSGNDTLNTGNALKTNNILPTTPLSNIFSGASTPLQPQNENIWSSTNNTSGNLFLPNATNNNPLSRAATFTFDTSTPFNTSNAGSAFGTNNTQNVFPTENQSSNASSLFSNPAQNQTTPNIFGSPQQSSGPTPAIGVFGNKHSNVTVTNTFTLNPTMPSFEVPSQAPAPATSFNFGAQQLGTGVFGFGQQQQQMSQQFQSPVYNFGSSQGTPQFNMGSAPNTSVRRVRKAVRRTTQR</sequence>
<evidence type="ECO:0000256" key="15">
    <source>
        <dbReference type="ARBA" id="ARBA00023242"/>
    </source>
</evidence>
<proteinExistence type="inferred from homology"/>
<comment type="cofactor">
    <cofactor evidence="1">
        <name>Zn(2+)</name>
        <dbReference type="ChEBI" id="CHEBI:29105"/>
    </cofactor>
</comment>
<keyword evidence="8" id="KW-0509">mRNA transport</keyword>
<name>A0AAV1L0Z7_9NEOP</name>
<dbReference type="GO" id="GO:0017056">
    <property type="term" value="F:structural constituent of nuclear pore"/>
    <property type="evidence" value="ECO:0007669"/>
    <property type="project" value="TreeGrafter"/>
</dbReference>
<keyword evidence="24" id="KW-1185">Reference proteome</keyword>
<evidence type="ECO:0000256" key="7">
    <source>
        <dbReference type="ARBA" id="ARBA00022771"/>
    </source>
</evidence>
<evidence type="ECO:0000256" key="11">
    <source>
        <dbReference type="ARBA" id="ARBA00023010"/>
    </source>
</evidence>
<feature type="compositionally biased region" description="Basic residues" evidence="21">
    <location>
        <begin position="1368"/>
        <end position="1380"/>
    </location>
</feature>
<organism evidence="23 24">
    <name type="scientific">Parnassius mnemosyne</name>
    <name type="common">clouded apollo</name>
    <dbReference type="NCBI Taxonomy" id="213953"/>
    <lineage>
        <taxon>Eukaryota</taxon>
        <taxon>Metazoa</taxon>
        <taxon>Ecdysozoa</taxon>
        <taxon>Arthropoda</taxon>
        <taxon>Hexapoda</taxon>
        <taxon>Insecta</taxon>
        <taxon>Pterygota</taxon>
        <taxon>Neoptera</taxon>
        <taxon>Endopterygota</taxon>
        <taxon>Lepidoptera</taxon>
        <taxon>Glossata</taxon>
        <taxon>Ditrysia</taxon>
        <taxon>Papilionoidea</taxon>
        <taxon>Papilionidae</taxon>
        <taxon>Parnassiinae</taxon>
        <taxon>Parnassini</taxon>
        <taxon>Parnassius</taxon>
        <taxon>Driopa</taxon>
    </lineage>
</organism>
<keyword evidence="9" id="KW-0862">Zinc</keyword>
<dbReference type="InterPro" id="IPR001876">
    <property type="entry name" value="Znf_RanBP2"/>
</dbReference>
<dbReference type="PANTHER" id="PTHR23193">
    <property type="entry name" value="NUCLEAR PORE COMPLEX PROTEIN NUP"/>
    <property type="match status" value="1"/>
</dbReference>
<dbReference type="GO" id="GO:0008270">
    <property type="term" value="F:zinc ion binding"/>
    <property type="evidence" value="ECO:0007669"/>
    <property type="project" value="UniProtKB-KW"/>
</dbReference>
<dbReference type="InterPro" id="IPR013913">
    <property type="entry name" value="Nup153_N"/>
</dbReference>
<accession>A0AAV1L0Z7</accession>
<comment type="subcellular location">
    <subcellularLocation>
        <location evidence="2">Nucleus membrane</location>
    </subcellularLocation>
    <subcellularLocation>
        <location evidence="3">Nucleus</location>
        <location evidence="3">Nuclear pore complex</location>
    </subcellularLocation>
</comment>
<evidence type="ECO:0000256" key="8">
    <source>
        <dbReference type="ARBA" id="ARBA00022816"/>
    </source>
</evidence>
<evidence type="ECO:0000256" key="21">
    <source>
        <dbReference type="SAM" id="MobiDB-lite"/>
    </source>
</evidence>